<comment type="subcellular location">
    <subcellularLocation>
        <location evidence="1">Cell membrane</location>
        <topology evidence="1">Multi-pass membrane protein</topology>
    </subcellularLocation>
</comment>
<evidence type="ECO:0000256" key="3">
    <source>
        <dbReference type="ARBA" id="ARBA00022475"/>
    </source>
</evidence>
<proteinExistence type="predicted"/>
<dbReference type="AlphaFoldDB" id="A0A2P7MQJ0"/>
<evidence type="ECO:0000313" key="18">
    <source>
        <dbReference type="Proteomes" id="UP000243002"/>
    </source>
</evidence>
<dbReference type="InterPro" id="IPR003593">
    <property type="entry name" value="AAA+_ATPase"/>
</dbReference>
<evidence type="ECO:0000259" key="15">
    <source>
        <dbReference type="PROSITE" id="PS50929"/>
    </source>
</evidence>
<keyword evidence="9 12" id="KW-1133">Transmembrane helix</keyword>
<evidence type="ECO:0000256" key="10">
    <source>
        <dbReference type="ARBA" id="ARBA00023136"/>
    </source>
</evidence>
<keyword evidence="4 12" id="KW-0812">Transmembrane</keyword>
<dbReference type="GO" id="GO:0005524">
    <property type="term" value="F:ATP binding"/>
    <property type="evidence" value="ECO:0007669"/>
    <property type="project" value="UniProtKB-KW"/>
</dbReference>
<evidence type="ECO:0000256" key="9">
    <source>
        <dbReference type="ARBA" id="ARBA00022989"/>
    </source>
</evidence>
<keyword evidence="7" id="KW-0788">Thiol protease</keyword>
<evidence type="ECO:0000256" key="8">
    <source>
        <dbReference type="ARBA" id="ARBA00022840"/>
    </source>
</evidence>
<dbReference type="GO" id="GO:0006508">
    <property type="term" value="P:proteolysis"/>
    <property type="evidence" value="ECO:0007669"/>
    <property type="project" value="InterPro"/>
</dbReference>
<dbReference type="FunFam" id="3.40.50.300:FF:000221">
    <property type="entry name" value="Multidrug ABC transporter ATP-binding protein"/>
    <property type="match status" value="1"/>
</dbReference>
<dbReference type="InterPro" id="IPR003439">
    <property type="entry name" value="ABC_transporter-like_ATP-bd"/>
</dbReference>
<keyword evidence="8" id="KW-0067">ATP-binding</keyword>
<evidence type="ECO:0000256" key="5">
    <source>
        <dbReference type="ARBA" id="ARBA00022741"/>
    </source>
</evidence>
<feature type="domain" description="ABC transporter" evidence="14">
    <location>
        <begin position="714"/>
        <end position="949"/>
    </location>
</feature>
<dbReference type="Pfam" id="PF00027">
    <property type="entry name" value="cNMP_binding"/>
    <property type="match status" value="1"/>
</dbReference>
<evidence type="ECO:0000256" key="7">
    <source>
        <dbReference type="ARBA" id="ARBA00022807"/>
    </source>
</evidence>
<feature type="transmembrane region" description="Helical" evidence="12">
    <location>
        <begin position="513"/>
        <end position="532"/>
    </location>
</feature>
<accession>A0A2P7MQJ0</accession>
<evidence type="ECO:0000256" key="4">
    <source>
        <dbReference type="ARBA" id="ARBA00022692"/>
    </source>
</evidence>
<dbReference type="SMART" id="SM00100">
    <property type="entry name" value="cNMP"/>
    <property type="match status" value="1"/>
</dbReference>
<protein>
    <submittedName>
        <fullName evidence="17">Multidrug ABC transporter</fullName>
    </submittedName>
</protein>
<keyword evidence="18" id="KW-1185">Reference proteome</keyword>
<dbReference type="InterPro" id="IPR036640">
    <property type="entry name" value="ABC1_TM_sf"/>
</dbReference>
<feature type="transmembrane region" description="Helical" evidence="12">
    <location>
        <begin position="400"/>
        <end position="422"/>
    </location>
</feature>
<name>A0A2P7MQJ0_9CYAN</name>
<dbReference type="GO" id="GO:0008234">
    <property type="term" value="F:cysteine-type peptidase activity"/>
    <property type="evidence" value="ECO:0007669"/>
    <property type="project" value="UniProtKB-KW"/>
</dbReference>
<dbReference type="Gene3D" id="1.20.1560.10">
    <property type="entry name" value="ABC transporter type 1, transmembrane domain"/>
    <property type="match status" value="1"/>
</dbReference>
<dbReference type="InterPro" id="IPR000595">
    <property type="entry name" value="cNMP-bd_dom"/>
</dbReference>
<keyword evidence="6" id="KW-0378">Hydrolase</keyword>
<evidence type="ECO:0000259" key="14">
    <source>
        <dbReference type="PROSITE" id="PS50893"/>
    </source>
</evidence>
<feature type="domain" description="ABC transmembrane type-1" evidence="15">
    <location>
        <begin position="400"/>
        <end position="679"/>
    </location>
</feature>
<dbReference type="InterPro" id="IPR005074">
    <property type="entry name" value="Peptidase_C39"/>
</dbReference>
<dbReference type="CDD" id="cd18782">
    <property type="entry name" value="ABC_6TM_PrtD_LapB_HlyB_like"/>
    <property type="match status" value="1"/>
</dbReference>
<dbReference type="CDD" id="cd02259">
    <property type="entry name" value="Peptidase_C39_like"/>
    <property type="match status" value="1"/>
</dbReference>
<sequence>MVTSPPWLASLEALNQAIPFGRLEPALLEQALPLWERRLYRMGQLMLHGETLPDGVLLVRQGRVRSLGPRLVGSGWVTLEHLGPGDLAGWVGLLRGQPCEHLRASTEVEAWWLPAEPFVDLLERSPALQNWCHSRVGAAEVYSLVLELVRREPAHTPLLNRWAHTLEQAEVRQAGEAAALPADHLWLASAEGRWIGVPAAAEVAGAAQTPAPPVAEEEPSSDAYALSPEPPAPRAEGLGAGLTLARASGVRDAPLAIAQALARYYGVPFNRDGMEDQVEGILQRQSRLNLVNYGQLVSNLGLRAVLTEVPADRLQRLPTPAVLAQHEQIGVLDGVDPDGCARVLDPELGPLRIPLAELADAEGNVPVLLMERQVDSKEARFSWSWFVPFLRQHKRALLEVLVASFVLNLLALATPLGLQVLIDQVAQYRNTGALISISALLLLAGLVKSVVRTLRSLIFTEVSNRVDQATRATILDQMVRLPQSFFDTRPVGQVTFYFGQLDKLRDFLIGQSLTTGVDFVFSLLYIFILLLINPVLTLVTLSTVPLFIILALVSNPVVERLVERSIGEAIRTYSFLNEAITGIQTIKSQNAELKTRWEFQNRYTRFIGEDFKLRVTQETISGLANFISELNQLLVIGVGIWFVMQGQLTLGAFFAFRIISGYITGPLVQIVQTYQQYKLNTESIKLLGDIVDRTTEQTEAEATNIPMPPLRGAVECKGVFFRFSPGAPQVLQNIDLSVPAGAFVGMVGGSGSGKSTLLKLLPRFYRPEKGAVLIDGFDINKVELYSLRRQLGVVPQDSLLFDGTIKENLQMVKPDATADELIRAARIACAHDFIMAMPQGYNSSVGERGAGLSGGQRQRLALARAVLQNPRMLILDEATSALDARTERQVCLNLFEAFRGRTVFFITHRLTTVRPADMIVLMDQGSIMEVGSHPELMSRQGWYYGLYQSQMQEGLG</sequence>
<dbReference type="InterPro" id="IPR027417">
    <property type="entry name" value="P-loop_NTPase"/>
</dbReference>
<feature type="transmembrane region" description="Helical" evidence="12">
    <location>
        <begin position="428"/>
        <end position="447"/>
    </location>
</feature>
<dbReference type="Gene3D" id="3.90.70.10">
    <property type="entry name" value="Cysteine proteinases"/>
    <property type="match status" value="1"/>
</dbReference>
<evidence type="ECO:0000256" key="6">
    <source>
        <dbReference type="ARBA" id="ARBA00022801"/>
    </source>
</evidence>
<evidence type="ECO:0000256" key="12">
    <source>
        <dbReference type="SAM" id="Phobius"/>
    </source>
</evidence>
<comment type="caution">
    <text evidence="17">The sequence shown here is derived from an EMBL/GenBank/DDBJ whole genome shotgun (WGS) entry which is preliminary data.</text>
</comment>
<dbReference type="GO" id="GO:0005886">
    <property type="term" value="C:plasma membrane"/>
    <property type="evidence" value="ECO:0007669"/>
    <property type="project" value="UniProtKB-SubCell"/>
</dbReference>
<keyword evidence="2" id="KW-0813">Transport</keyword>
<dbReference type="GO" id="GO:0015421">
    <property type="term" value="F:ABC-type oligopeptide transporter activity"/>
    <property type="evidence" value="ECO:0007669"/>
    <property type="project" value="TreeGrafter"/>
</dbReference>
<organism evidence="17 18">
    <name type="scientific">Cyanobium usitatum str. Tous</name>
    <dbReference type="NCBI Taxonomy" id="2116684"/>
    <lineage>
        <taxon>Bacteria</taxon>
        <taxon>Bacillati</taxon>
        <taxon>Cyanobacteriota</taxon>
        <taxon>Cyanophyceae</taxon>
        <taxon>Synechococcales</taxon>
        <taxon>Prochlorococcaceae</taxon>
        <taxon>Cyanobium</taxon>
    </lineage>
</organism>
<dbReference type="PROSITE" id="PS50929">
    <property type="entry name" value="ABC_TM1F"/>
    <property type="match status" value="1"/>
</dbReference>
<dbReference type="Gene3D" id="2.60.120.10">
    <property type="entry name" value="Jelly Rolls"/>
    <property type="match status" value="1"/>
</dbReference>
<dbReference type="Pfam" id="PF00664">
    <property type="entry name" value="ABC_membrane"/>
    <property type="match status" value="1"/>
</dbReference>
<keyword evidence="10 12" id="KW-0472">Membrane</keyword>
<dbReference type="Gene3D" id="3.40.50.300">
    <property type="entry name" value="P-loop containing nucleotide triphosphate hydrolases"/>
    <property type="match status" value="1"/>
</dbReference>
<dbReference type="SUPFAM" id="SSF90123">
    <property type="entry name" value="ABC transporter transmembrane region"/>
    <property type="match status" value="1"/>
</dbReference>
<dbReference type="PANTHER" id="PTHR43394:SF1">
    <property type="entry name" value="ATP-BINDING CASSETTE SUB-FAMILY B MEMBER 10, MITOCHONDRIAL"/>
    <property type="match status" value="1"/>
</dbReference>
<feature type="domain" description="Cyclic nucleotide-binding" evidence="13">
    <location>
        <begin position="19"/>
        <end position="106"/>
    </location>
</feature>
<dbReference type="PROSITE" id="PS50990">
    <property type="entry name" value="PEPTIDASE_C39"/>
    <property type="match status" value="1"/>
</dbReference>
<keyword evidence="3" id="KW-1003">Cell membrane</keyword>
<feature type="transmembrane region" description="Helical" evidence="12">
    <location>
        <begin position="633"/>
        <end position="656"/>
    </location>
</feature>
<feature type="region of interest" description="Disordered" evidence="11">
    <location>
        <begin position="207"/>
        <end position="237"/>
    </location>
</feature>
<dbReference type="SUPFAM" id="SSF52540">
    <property type="entry name" value="P-loop containing nucleoside triphosphate hydrolases"/>
    <property type="match status" value="1"/>
</dbReference>
<dbReference type="PROSITE" id="PS50042">
    <property type="entry name" value="CNMP_BINDING_3"/>
    <property type="match status" value="1"/>
</dbReference>
<dbReference type="InterPro" id="IPR017871">
    <property type="entry name" value="ABC_transporter-like_CS"/>
</dbReference>
<evidence type="ECO:0000256" key="1">
    <source>
        <dbReference type="ARBA" id="ARBA00004651"/>
    </source>
</evidence>
<dbReference type="InterPro" id="IPR011527">
    <property type="entry name" value="ABC1_TM_dom"/>
</dbReference>
<dbReference type="Pfam" id="PF00005">
    <property type="entry name" value="ABC_tran"/>
    <property type="match status" value="1"/>
</dbReference>
<gene>
    <name evidence="17" type="ORF">C7K55_12775</name>
</gene>
<evidence type="ECO:0000259" key="16">
    <source>
        <dbReference type="PROSITE" id="PS50990"/>
    </source>
</evidence>
<dbReference type="EMBL" id="PXXO01000021">
    <property type="protein sequence ID" value="PSJ03490.1"/>
    <property type="molecule type" value="Genomic_DNA"/>
</dbReference>
<keyword evidence="7" id="KW-0645">Protease</keyword>
<dbReference type="InterPro" id="IPR014710">
    <property type="entry name" value="RmlC-like_jellyroll"/>
</dbReference>
<evidence type="ECO:0000256" key="2">
    <source>
        <dbReference type="ARBA" id="ARBA00022448"/>
    </source>
</evidence>
<dbReference type="InterPro" id="IPR018490">
    <property type="entry name" value="cNMP-bd_dom_sf"/>
</dbReference>
<feature type="transmembrane region" description="Helical" evidence="12">
    <location>
        <begin position="538"/>
        <end position="558"/>
    </location>
</feature>
<feature type="domain" description="Peptidase C39" evidence="16">
    <location>
        <begin position="246"/>
        <end position="369"/>
    </location>
</feature>
<dbReference type="Proteomes" id="UP000243002">
    <property type="component" value="Unassembled WGS sequence"/>
</dbReference>
<evidence type="ECO:0000313" key="17">
    <source>
        <dbReference type="EMBL" id="PSJ03490.1"/>
    </source>
</evidence>
<evidence type="ECO:0000256" key="11">
    <source>
        <dbReference type="SAM" id="MobiDB-lite"/>
    </source>
</evidence>
<dbReference type="SUPFAM" id="SSF51206">
    <property type="entry name" value="cAMP-binding domain-like"/>
    <property type="match status" value="1"/>
</dbReference>
<reference evidence="17 18" key="1">
    <citation type="journal article" date="2018" name="Environ. Microbiol.">
        <title>Ecological and genomic features of two widespread freshwater picocyanobacteria.</title>
        <authorList>
            <person name="Cabello-Yeves P.J."/>
            <person name="Picazo A."/>
            <person name="Camacho A."/>
            <person name="Callieri C."/>
            <person name="Rosselli R."/>
            <person name="Roda-Garcia J.J."/>
            <person name="Coutinho F.H."/>
            <person name="Rodriguez-Valera F."/>
        </authorList>
    </citation>
    <scope>NUCLEOTIDE SEQUENCE [LARGE SCALE GENOMIC DNA]</scope>
    <source>
        <strain evidence="17 18">Tous</strain>
    </source>
</reference>
<dbReference type="CDD" id="cd00038">
    <property type="entry name" value="CAP_ED"/>
    <property type="match status" value="1"/>
</dbReference>
<dbReference type="PROSITE" id="PS00211">
    <property type="entry name" value="ABC_TRANSPORTER_1"/>
    <property type="match status" value="1"/>
</dbReference>
<dbReference type="PANTHER" id="PTHR43394">
    <property type="entry name" value="ATP-DEPENDENT PERMEASE MDL1, MITOCHONDRIAL"/>
    <property type="match status" value="1"/>
</dbReference>
<dbReference type="OrthoDB" id="516912at2"/>
<evidence type="ECO:0000259" key="13">
    <source>
        <dbReference type="PROSITE" id="PS50042"/>
    </source>
</evidence>
<dbReference type="InterPro" id="IPR039421">
    <property type="entry name" value="Type_1_exporter"/>
</dbReference>
<keyword evidence="5" id="KW-0547">Nucleotide-binding</keyword>
<dbReference type="SMART" id="SM00382">
    <property type="entry name" value="AAA"/>
    <property type="match status" value="1"/>
</dbReference>
<dbReference type="GO" id="GO:0016887">
    <property type="term" value="F:ATP hydrolysis activity"/>
    <property type="evidence" value="ECO:0007669"/>
    <property type="project" value="InterPro"/>
</dbReference>
<dbReference type="PROSITE" id="PS50893">
    <property type="entry name" value="ABC_TRANSPORTER_2"/>
    <property type="match status" value="1"/>
</dbReference>